<dbReference type="Proteomes" id="UP000663834">
    <property type="component" value="Unassembled WGS sequence"/>
</dbReference>
<evidence type="ECO:0000313" key="1">
    <source>
        <dbReference type="EMBL" id="CAF1252137.1"/>
    </source>
</evidence>
<evidence type="ECO:0000313" key="2">
    <source>
        <dbReference type="Proteomes" id="UP000663834"/>
    </source>
</evidence>
<accession>A0A815A516</accession>
<proteinExistence type="predicted"/>
<gene>
    <name evidence="1" type="ORF">KQP761_LOCUS2345</name>
</gene>
<organism evidence="1 2">
    <name type="scientific">Rotaria magnacalcarata</name>
    <dbReference type="NCBI Taxonomy" id="392030"/>
    <lineage>
        <taxon>Eukaryota</taxon>
        <taxon>Metazoa</taxon>
        <taxon>Spiralia</taxon>
        <taxon>Gnathifera</taxon>
        <taxon>Rotifera</taxon>
        <taxon>Eurotatoria</taxon>
        <taxon>Bdelloidea</taxon>
        <taxon>Philodinida</taxon>
        <taxon>Philodinidae</taxon>
        <taxon>Rotaria</taxon>
    </lineage>
</organism>
<sequence>VELKYTIKQRRGDLELLESLYQYYYELREAEAWLGEQE</sequence>
<name>A0A815A516_9BILA</name>
<comment type="caution">
    <text evidence="1">The sequence shown here is derived from an EMBL/GenBank/DDBJ whole genome shotgun (WGS) entry which is preliminary data.</text>
</comment>
<reference evidence="1" key="1">
    <citation type="submission" date="2021-02" db="EMBL/GenBank/DDBJ databases">
        <authorList>
            <person name="Nowell W R."/>
        </authorList>
    </citation>
    <scope>NUCLEOTIDE SEQUENCE</scope>
</reference>
<dbReference type="AlphaFoldDB" id="A0A815A516"/>
<protein>
    <submittedName>
        <fullName evidence="1">Uncharacterized protein</fullName>
    </submittedName>
</protein>
<feature type="non-terminal residue" evidence="1">
    <location>
        <position position="1"/>
    </location>
</feature>
<dbReference type="EMBL" id="CAJNOW010000146">
    <property type="protein sequence ID" value="CAF1252137.1"/>
    <property type="molecule type" value="Genomic_DNA"/>
</dbReference>